<dbReference type="RefSeq" id="WP_006862398.1">
    <property type="nucleotide sequence ID" value="NZ_ACCL02000011.1"/>
</dbReference>
<dbReference type="STRING" id="168384.SAMN05660368_03745"/>
<dbReference type="EMBL" id="ACCL02000011">
    <property type="protein sequence ID" value="EET60417.1"/>
    <property type="molecule type" value="Genomic_DNA"/>
</dbReference>
<dbReference type="OrthoDB" id="2060380at2"/>
<comment type="caution">
    <text evidence="1">The sequence shown here is derived from an EMBL/GenBank/DDBJ whole genome shotgun (WGS) entry which is preliminary data.</text>
</comment>
<gene>
    <name evidence="1" type="ORF">BRYFOR_07613</name>
</gene>
<sequence length="143" mass="15769">MRFVANKPCNMGGKRYFIGEEIPPDEILDPAALEKMGIIHVIHDGIRKESNGREEGMPEVTFSIQIMKEDGMFEIGVTEAQIREVIKTMQMGTRDAVAHIRDAVTDDTVLIILDAADSRVQIKKEAEAKAKEIAGAEESKGDA</sequence>
<proteinExistence type="predicted"/>
<evidence type="ECO:0000313" key="1">
    <source>
        <dbReference type="EMBL" id="EET60417.1"/>
    </source>
</evidence>
<protein>
    <submittedName>
        <fullName evidence="1">Uncharacterized protein</fullName>
    </submittedName>
</protein>
<keyword evidence="2" id="KW-1185">Reference proteome</keyword>
<accession>C6LG53</accession>
<name>C6LG53_9FIRM</name>
<reference evidence="1" key="1">
    <citation type="submission" date="2009-07" db="EMBL/GenBank/DDBJ databases">
        <authorList>
            <person name="Weinstock G."/>
            <person name="Sodergren E."/>
            <person name="Clifton S."/>
            <person name="Fulton L."/>
            <person name="Fulton B."/>
            <person name="Courtney L."/>
            <person name="Fronick C."/>
            <person name="Harrison M."/>
            <person name="Strong C."/>
            <person name="Farmer C."/>
            <person name="Delahaunty K."/>
            <person name="Markovic C."/>
            <person name="Hall O."/>
            <person name="Minx P."/>
            <person name="Tomlinson C."/>
            <person name="Mitreva M."/>
            <person name="Nelson J."/>
            <person name="Hou S."/>
            <person name="Wollam A."/>
            <person name="Pepin K.H."/>
            <person name="Johnson M."/>
            <person name="Bhonagiri V."/>
            <person name="Nash W.E."/>
            <person name="Warren W."/>
            <person name="Chinwalla A."/>
            <person name="Mardis E.R."/>
            <person name="Wilson R.K."/>
        </authorList>
    </citation>
    <scope>NUCLEOTIDE SEQUENCE [LARGE SCALE GENOMIC DNA]</scope>
    <source>
        <strain evidence="1">DSM 14469</strain>
    </source>
</reference>
<dbReference type="eggNOG" id="ENOG5033YGH">
    <property type="taxonomic scope" value="Bacteria"/>
</dbReference>
<dbReference type="Proteomes" id="UP000005561">
    <property type="component" value="Unassembled WGS sequence"/>
</dbReference>
<dbReference type="AlphaFoldDB" id="C6LG53"/>
<organism evidence="1 2">
    <name type="scientific">Marvinbryantia formatexigens DSM 14469</name>
    <dbReference type="NCBI Taxonomy" id="478749"/>
    <lineage>
        <taxon>Bacteria</taxon>
        <taxon>Bacillati</taxon>
        <taxon>Bacillota</taxon>
        <taxon>Clostridia</taxon>
        <taxon>Lachnospirales</taxon>
        <taxon>Lachnospiraceae</taxon>
        <taxon>Marvinbryantia</taxon>
    </lineage>
</organism>
<evidence type="ECO:0000313" key="2">
    <source>
        <dbReference type="Proteomes" id="UP000005561"/>
    </source>
</evidence>